<feature type="transmembrane region" description="Helical" evidence="5">
    <location>
        <begin position="123"/>
        <end position="143"/>
    </location>
</feature>
<evidence type="ECO:0000256" key="5">
    <source>
        <dbReference type="SAM" id="Phobius"/>
    </source>
</evidence>
<gene>
    <name evidence="7" type="ORF">HK100_008333</name>
</gene>
<feature type="transmembrane region" description="Helical" evidence="5">
    <location>
        <begin position="252"/>
        <end position="276"/>
    </location>
</feature>
<feature type="transmembrane region" description="Helical" evidence="5">
    <location>
        <begin position="219"/>
        <end position="240"/>
    </location>
</feature>
<keyword evidence="2 5" id="KW-0812">Transmembrane</keyword>
<sequence length="309" mass="34446">MSEVRPWNYPIFWAVYLLYTPTVVLGAMLSGPMLYTILKNQDRLLKNRLDRTVLLLLAVSFAWAISTIIKVTLMLIVANDILNQANAALTYISAIWVLISNVFLALSRYFLIRQWPKEKARIFLSLVSAIAITLSGGIGWVFATSTTDNSFAAYPDSQYKKQISTLLVIGAATVVFCAGMIVGAYSATYLVISRKLKSALQSSSVSPIRLHLQYQVLKAMIIMSSGIIVCYLPIAIVLVIDSLLGKGVVPNWAGVLVTEFTMLDTVVTPLMLLYFMPSIQKAVVAKWRFFARFETKDDPVFETQSYIED</sequence>
<dbReference type="GO" id="GO:0016020">
    <property type="term" value="C:membrane"/>
    <property type="evidence" value="ECO:0007669"/>
    <property type="project" value="UniProtKB-SubCell"/>
</dbReference>
<dbReference type="AlphaFoldDB" id="A0AAD5T5Z3"/>
<keyword evidence="4 5" id="KW-0472">Membrane</keyword>
<dbReference type="Proteomes" id="UP001211907">
    <property type="component" value="Unassembled WGS sequence"/>
</dbReference>
<evidence type="ECO:0000256" key="4">
    <source>
        <dbReference type="ARBA" id="ARBA00023136"/>
    </source>
</evidence>
<comment type="caution">
    <text evidence="7">The sequence shown here is derived from an EMBL/GenBank/DDBJ whole genome shotgun (WGS) entry which is preliminary data.</text>
</comment>
<comment type="subcellular location">
    <subcellularLocation>
        <location evidence="1">Membrane</location>
    </subcellularLocation>
</comment>
<reference evidence="7" key="1">
    <citation type="submission" date="2020-05" db="EMBL/GenBank/DDBJ databases">
        <title>Phylogenomic resolution of chytrid fungi.</title>
        <authorList>
            <person name="Stajich J.E."/>
            <person name="Amses K."/>
            <person name="Simmons R."/>
            <person name="Seto K."/>
            <person name="Myers J."/>
            <person name="Bonds A."/>
            <person name="Quandt C.A."/>
            <person name="Barry K."/>
            <person name="Liu P."/>
            <person name="Grigoriev I."/>
            <person name="Longcore J.E."/>
            <person name="James T.Y."/>
        </authorList>
    </citation>
    <scope>NUCLEOTIDE SEQUENCE</scope>
    <source>
        <strain evidence="7">JEL0513</strain>
    </source>
</reference>
<protein>
    <recommendedName>
        <fullName evidence="6">G-protein coupled receptors family 1 profile domain-containing protein</fullName>
    </recommendedName>
</protein>
<feature type="transmembrane region" description="Helical" evidence="5">
    <location>
        <begin position="163"/>
        <end position="192"/>
    </location>
</feature>
<dbReference type="InterPro" id="IPR017452">
    <property type="entry name" value="GPCR_Rhodpsn_7TM"/>
</dbReference>
<evidence type="ECO:0000256" key="1">
    <source>
        <dbReference type="ARBA" id="ARBA00004370"/>
    </source>
</evidence>
<feature type="transmembrane region" description="Helical" evidence="5">
    <location>
        <begin position="88"/>
        <end position="111"/>
    </location>
</feature>
<feature type="domain" description="G-protein coupled receptors family 1 profile" evidence="6">
    <location>
        <begin position="31"/>
        <end position="272"/>
    </location>
</feature>
<evidence type="ECO:0000256" key="2">
    <source>
        <dbReference type="ARBA" id="ARBA00022692"/>
    </source>
</evidence>
<feature type="transmembrane region" description="Helical" evidence="5">
    <location>
        <begin position="52"/>
        <end position="76"/>
    </location>
</feature>
<dbReference type="Gene3D" id="1.20.1070.10">
    <property type="entry name" value="Rhodopsin 7-helix transmembrane proteins"/>
    <property type="match status" value="1"/>
</dbReference>
<evidence type="ECO:0000259" key="6">
    <source>
        <dbReference type="PROSITE" id="PS50262"/>
    </source>
</evidence>
<evidence type="ECO:0000313" key="8">
    <source>
        <dbReference type="Proteomes" id="UP001211907"/>
    </source>
</evidence>
<feature type="transmembrane region" description="Helical" evidence="5">
    <location>
        <begin position="12"/>
        <end position="31"/>
    </location>
</feature>
<dbReference type="EMBL" id="JADGJH010000404">
    <property type="protein sequence ID" value="KAJ3129937.1"/>
    <property type="molecule type" value="Genomic_DNA"/>
</dbReference>
<proteinExistence type="predicted"/>
<evidence type="ECO:0000256" key="3">
    <source>
        <dbReference type="ARBA" id="ARBA00022989"/>
    </source>
</evidence>
<evidence type="ECO:0000313" key="7">
    <source>
        <dbReference type="EMBL" id="KAJ3129937.1"/>
    </source>
</evidence>
<dbReference type="SUPFAM" id="SSF81321">
    <property type="entry name" value="Family A G protein-coupled receptor-like"/>
    <property type="match status" value="1"/>
</dbReference>
<keyword evidence="3 5" id="KW-1133">Transmembrane helix</keyword>
<dbReference type="PROSITE" id="PS50262">
    <property type="entry name" value="G_PROTEIN_RECEP_F1_2"/>
    <property type="match status" value="1"/>
</dbReference>
<name>A0AAD5T5Z3_9FUNG</name>
<keyword evidence="8" id="KW-1185">Reference proteome</keyword>
<organism evidence="7 8">
    <name type="scientific">Physocladia obscura</name>
    <dbReference type="NCBI Taxonomy" id="109957"/>
    <lineage>
        <taxon>Eukaryota</taxon>
        <taxon>Fungi</taxon>
        <taxon>Fungi incertae sedis</taxon>
        <taxon>Chytridiomycota</taxon>
        <taxon>Chytridiomycota incertae sedis</taxon>
        <taxon>Chytridiomycetes</taxon>
        <taxon>Chytridiales</taxon>
        <taxon>Chytriomycetaceae</taxon>
        <taxon>Physocladia</taxon>
    </lineage>
</organism>
<accession>A0AAD5T5Z3</accession>